<keyword evidence="3" id="KW-1185">Reference proteome</keyword>
<name>A0A7D5QEV2_9EURY</name>
<sequence length="67" mass="7118">MEIDAEMRRKIAVSVGAVGVFIALVVTVGSQYTTDHHLTEPGGYALVGIVALFVVLMALVGLFLDRS</sequence>
<keyword evidence="1" id="KW-0472">Membrane</keyword>
<dbReference type="Pfam" id="PF24284">
    <property type="entry name" value="DUF7472"/>
    <property type="match status" value="1"/>
</dbReference>
<protein>
    <submittedName>
        <fullName evidence="2">Uncharacterized protein</fullName>
    </submittedName>
</protein>
<feature type="transmembrane region" description="Helical" evidence="1">
    <location>
        <begin position="44"/>
        <end position="64"/>
    </location>
</feature>
<dbReference type="EMBL" id="CP058579">
    <property type="protein sequence ID" value="QLG60982.1"/>
    <property type="molecule type" value="Genomic_DNA"/>
</dbReference>
<proteinExistence type="predicted"/>
<dbReference type="OrthoDB" id="263502at2157"/>
<dbReference type="InterPro" id="IPR055895">
    <property type="entry name" value="DUF7472"/>
</dbReference>
<dbReference type="GeneID" id="56036637"/>
<organism evidence="2 3">
    <name type="scientific">Halorarum salinum</name>
    <dbReference type="NCBI Taxonomy" id="2743089"/>
    <lineage>
        <taxon>Archaea</taxon>
        <taxon>Methanobacteriati</taxon>
        <taxon>Methanobacteriota</taxon>
        <taxon>Stenosarchaea group</taxon>
        <taxon>Halobacteria</taxon>
        <taxon>Halobacteriales</taxon>
        <taxon>Haloferacaceae</taxon>
        <taxon>Halorarum</taxon>
    </lineage>
</organism>
<evidence type="ECO:0000313" key="3">
    <source>
        <dbReference type="Proteomes" id="UP000509626"/>
    </source>
</evidence>
<feature type="transmembrane region" description="Helical" evidence="1">
    <location>
        <begin position="12"/>
        <end position="32"/>
    </location>
</feature>
<evidence type="ECO:0000313" key="2">
    <source>
        <dbReference type="EMBL" id="QLG60982.1"/>
    </source>
</evidence>
<accession>A0A7D5QEV2</accession>
<evidence type="ECO:0000256" key="1">
    <source>
        <dbReference type="SAM" id="Phobius"/>
    </source>
</evidence>
<dbReference type="Proteomes" id="UP000509626">
    <property type="component" value="Chromosome"/>
</dbReference>
<reference evidence="2 3" key="1">
    <citation type="submission" date="2020-06" db="EMBL/GenBank/DDBJ databases">
        <title>NJ-3-1, isolated from saline soil.</title>
        <authorList>
            <person name="Cui H.L."/>
            <person name="Shi X."/>
        </authorList>
    </citation>
    <scope>NUCLEOTIDE SEQUENCE [LARGE SCALE GENOMIC DNA]</scope>
    <source>
        <strain evidence="2 3">NJ-3-1</strain>
    </source>
</reference>
<dbReference type="AlphaFoldDB" id="A0A7D5QEV2"/>
<gene>
    <name evidence="2" type="ORF">HUG12_04220</name>
</gene>
<dbReference type="RefSeq" id="WP_179267566.1">
    <property type="nucleotide sequence ID" value="NZ_CP058579.1"/>
</dbReference>
<keyword evidence="1" id="KW-1133">Transmembrane helix</keyword>
<keyword evidence="1" id="KW-0812">Transmembrane</keyword>
<dbReference type="KEGG" id="halu:HUG12_04220"/>